<dbReference type="Gene3D" id="1.10.10.60">
    <property type="entry name" value="Homeodomain-like"/>
    <property type="match status" value="1"/>
</dbReference>
<gene>
    <name evidence="6" type="ORF">D9757_010747</name>
</gene>
<dbReference type="AlphaFoldDB" id="A0A8H5H8K9"/>
<accession>A0A8H5H8K9</accession>
<dbReference type="SUPFAM" id="SSF54160">
    <property type="entry name" value="Chromo domain-like"/>
    <property type="match status" value="1"/>
</dbReference>
<evidence type="ECO:0000256" key="2">
    <source>
        <dbReference type="ARBA" id="ARBA00023125"/>
    </source>
</evidence>
<feature type="region of interest" description="Disordered" evidence="4">
    <location>
        <begin position="634"/>
        <end position="674"/>
    </location>
</feature>
<evidence type="ECO:0000256" key="4">
    <source>
        <dbReference type="SAM" id="MobiDB-lite"/>
    </source>
</evidence>
<dbReference type="Proteomes" id="UP000518752">
    <property type="component" value="Unassembled WGS sequence"/>
</dbReference>
<dbReference type="InterPro" id="IPR009057">
    <property type="entry name" value="Homeodomain-like_sf"/>
</dbReference>
<dbReference type="SUPFAM" id="SSF46689">
    <property type="entry name" value="Homeodomain-like"/>
    <property type="match status" value="1"/>
</dbReference>
<dbReference type="GO" id="GO:0003677">
    <property type="term" value="F:DNA binding"/>
    <property type="evidence" value="ECO:0007669"/>
    <property type="project" value="UniProtKB-KW"/>
</dbReference>
<feature type="domain" description="HTH CENPB-type" evidence="5">
    <location>
        <begin position="93"/>
        <end position="158"/>
    </location>
</feature>
<evidence type="ECO:0000313" key="7">
    <source>
        <dbReference type="Proteomes" id="UP000518752"/>
    </source>
</evidence>
<evidence type="ECO:0000256" key="1">
    <source>
        <dbReference type="ARBA" id="ARBA00004123"/>
    </source>
</evidence>
<dbReference type="OrthoDB" id="3265672at2759"/>
<dbReference type="PANTHER" id="PTHR19303:SF74">
    <property type="entry name" value="POGO TRANSPOSABLE ELEMENT WITH KRAB DOMAIN"/>
    <property type="match status" value="1"/>
</dbReference>
<dbReference type="Pfam" id="PF03221">
    <property type="entry name" value="HTH_Tnp_Tc5"/>
    <property type="match status" value="1"/>
</dbReference>
<evidence type="ECO:0000256" key="3">
    <source>
        <dbReference type="ARBA" id="ARBA00023242"/>
    </source>
</evidence>
<dbReference type="PANTHER" id="PTHR19303">
    <property type="entry name" value="TRANSPOSON"/>
    <property type="match status" value="1"/>
</dbReference>
<feature type="compositionally biased region" description="Acidic residues" evidence="4">
    <location>
        <begin position="19"/>
        <end position="31"/>
    </location>
</feature>
<comment type="subcellular location">
    <subcellularLocation>
        <location evidence="1">Nucleus</location>
    </subcellularLocation>
</comment>
<keyword evidence="3" id="KW-0539">Nucleus</keyword>
<feature type="compositionally biased region" description="Low complexity" evidence="4">
    <location>
        <begin position="32"/>
        <end position="41"/>
    </location>
</feature>
<name>A0A8H5H8K9_9AGAR</name>
<keyword evidence="7" id="KW-1185">Reference proteome</keyword>
<dbReference type="EMBL" id="JAACJN010000074">
    <property type="protein sequence ID" value="KAF5378694.1"/>
    <property type="molecule type" value="Genomic_DNA"/>
</dbReference>
<keyword evidence="2" id="KW-0238">DNA-binding</keyword>
<feature type="compositionally biased region" description="Basic and acidic residues" evidence="4">
    <location>
        <begin position="634"/>
        <end position="644"/>
    </location>
</feature>
<dbReference type="InterPro" id="IPR004875">
    <property type="entry name" value="DDE_SF_endonuclease_dom"/>
</dbReference>
<dbReference type="PROSITE" id="PS51253">
    <property type="entry name" value="HTH_CENPB"/>
    <property type="match status" value="1"/>
</dbReference>
<feature type="compositionally biased region" description="Low complexity" evidence="4">
    <location>
        <begin position="1"/>
        <end position="13"/>
    </location>
</feature>
<organism evidence="6 7">
    <name type="scientific">Collybiopsis confluens</name>
    <dbReference type="NCBI Taxonomy" id="2823264"/>
    <lineage>
        <taxon>Eukaryota</taxon>
        <taxon>Fungi</taxon>
        <taxon>Dikarya</taxon>
        <taxon>Basidiomycota</taxon>
        <taxon>Agaricomycotina</taxon>
        <taxon>Agaricomycetes</taxon>
        <taxon>Agaricomycetidae</taxon>
        <taxon>Agaricales</taxon>
        <taxon>Marasmiineae</taxon>
        <taxon>Omphalotaceae</taxon>
        <taxon>Collybiopsis</taxon>
    </lineage>
</organism>
<dbReference type="InterPro" id="IPR036397">
    <property type="entry name" value="RNaseH_sf"/>
</dbReference>
<dbReference type="CDD" id="cd00024">
    <property type="entry name" value="CD_CSD"/>
    <property type="match status" value="1"/>
</dbReference>
<comment type="caution">
    <text evidence="6">The sequence shown here is derived from an EMBL/GenBank/DDBJ whole genome shotgun (WGS) entry which is preliminary data.</text>
</comment>
<proteinExistence type="predicted"/>
<dbReference type="InterPro" id="IPR016197">
    <property type="entry name" value="Chromo-like_dom_sf"/>
</dbReference>
<sequence>MLSRAPNPSNDDPNMPPLEDVDGDSDNDGDDSNNNANDIANATPEERIQQAITSIKNHAEQGIVYSIRKAAKAFGVPCSTLQDRYNGKATRAEAHAHQQNLVPSQEDILVQWIKAQAQRGIPLSHQVVIDHASEIAGKPMGSKWIQQFLHWHPDLKIGWSSSLEECRARALNPKAVDIFFNLLEEIVHEKDIPPKNIYNADEKGIQLGVGEQTKVLVDCNQKSVQSVEHGNRELVTVMETVCTNGTVLPPSVIFRGKRQDLEWGRVNPSQARFVSVSENGWTDAELGFLWLSKDFGPLTTKRNLSGRPRLLILDGHNSHCTHKFCAWAAKHKIEILCLPSHTTHALQPCDALVTSLTQKLIPVDKFNLLEHYATARNQSFKRSTILAAFCKTGIYPLDRSAIPESAFEPAKVFATQAAPPIPIIRPSVLVPVTFHSNVTLTSDCSNVSQATTHSSSTSPSTMTTNLNISQNTALSGKTSSISSTEYHILLPPKLKNPSRKTLEQENQNLRQIACGAGQMLEAYYAQLKLMEIENAKYRNKAFAKKKTRTALNTATARHLTSKEMLDLLAQQELKKHIEAMTKELRPKFKRIKKRLGEAEKALKAARKKVDKDVKAAAAKAAKAARAAAMQAEKEARAAEQHLETSRVLQSSSGKDFGGLLSPSSSESELEDENTGVSLPVVSQPCPLPRPLSRPLPCPLPCPLHPHFPPTNSSTSQGSQAAILAIEATTTPFETAVDGNDTMEDKEMVINVIKGHRWAGRWLQFEVLWEDGDTTWEKLSNVEDCAALDKYLQFHGVRKPQELAKAQVVREI</sequence>
<dbReference type="InterPro" id="IPR050863">
    <property type="entry name" value="CenT-Element_Derived"/>
</dbReference>
<dbReference type="InterPro" id="IPR006600">
    <property type="entry name" value="HTH_CenpB_DNA-bd_dom"/>
</dbReference>
<evidence type="ECO:0000313" key="6">
    <source>
        <dbReference type="EMBL" id="KAF5378694.1"/>
    </source>
</evidence>
<reference evidence="6 7" key="1">
    <citation type="journal article" date="2020" name="ISME J.">
        <title>Uncovering the hidden diversity of litter-decomposition mechanisms in mushroom-forming fungi.</title>
        <authorList>
            <person name="Floudas D."/>
            <person name="Bentzer J."/>
            <person name="Ahren D."/>
            <person name="Johansson T."/>
            <person name="Persson P."/>
            <person name="Tunlid A."/>
        </authorList>
    </citation>
    <scope>NUCLEOTIDE SEQUENCE [LARGE SCALE GENOMIC DNA]</scope>
    <source>
        <strain evidence="6 7">CBS 406.79</strain>
    </source>
</reference>
<dbReference type="Gene3D" id="3.30.420.10">
    <property type="entry name" value="Ribonuclease H-like superfamily/Ribonuclease H"/>
    <property type="match status" value="1"/>
</dbReference>
<dbReference type="Pfam" id="PF05225">
    <property type="entry name" value="HTH_psq"/>
    <property type="match status" value="1"/>
</dbReference>
<protein>
    <recommendedName>
        <fullName evidence="5">HTH CENPB-type domain-containing protein</fullName>
    </recommendedName>
</protein>
<dbReference type="GO" id="GO:0005634">
    <property type="term" value="C:nucleus"/>
    <property type="evidence" value="ECO:0007669"/>
    <property type="project" value="UniProtKB-SubCell"/>
</dbReference>
<dbReference type="Pfam" id="PF03184">
    <property type="entry name" value="DDE_1"/>
    <property type="match status" value="1"/>
</dbReference>
<feature type="region of interest" description="Disordered" evidence="4">
    <location>
        <begin position="1"/>
        <end position="43"/>
    </location>
</feature>
<dbReference type="InterPro" id="IPR007889">
    <property type="entry name" value="HTH_Psq"/>
</dbReference>
<evidence type="ECO:0000259" key="5">
    <source>
        <dbReference type="PROSITE" id="PS51253"/>
    </source>
</evidence>